<sequence length="631" mass="71291">MLRNSKKKSTATTSVKKDDKPLKVEVAYQSYKSWSDRHYLTAFVLFVVILVCYLNNGEMTIGGDSTANTLLTLKLVRPGALRSQSLAEVLSFSPLENPCLFQWRYTPDLNSVPQRGLNLQHWNLTAPVILASGEKVMKSAWDLYELKRLVLEGPNYYLVDTKSHPNNRWANTFGIGTALVSAPLFFLYTTFITPIRHKDVCQYPRADLLTISKFTASFFTTLSCVVMYFIAVRILRSLNDGSGDQRVIQKRNYYLAIISTLFYGLGTSLFSINAQALWQHAPNTLFITIGIHQFFKLHQDYMGKSSAVDEFGLAITSVLCCVSLCLAVFCRPTSAIYALVVILHLITEVLQFTISKSSDNRQSNALKSLLIQGVVGLVFGGLFLYHNKFFFHDPLTTGQTLAADIISKGKSTVPGTWTAPFLDGAYMLLVSPSRGLLVHSPYLVFSIFAILYLMMKFSSQQFYAAQSLRAFMFGMIGLFYAASIFFDYWGGWCWSSRPLTDITPILGSLIVLLLPTIYRHKPLFYIFITLGLLSIAIHTVGVYLYDPMIWNYQMSVKNSKTGEFEAITDFEVLSGNKHISGTVPLNIDQPEYRYRLYSWKDSQISYLLNNLSLARKIKQHTVKSWIEGRLS</sequence>
<keyword evidence="1" id="KW-1133">Transmembrane helix</keyword>
<feature type="transmembrane region" description="Helical" evidence="1">
    <location>
        <begin position="467"/>
        <end position="490"/>
    </location>
</feature>
<dbReference type="OrthoDB" id="18219at2759"/>
<feature type="transmembrane region" description="Helical" evidence="1">
    <location>
        <begin position="523"/>
        <end position="545"/>
    </location>
</feature>
<name>A0A152A8L2_TIELA</name>
<dbReference type="Proteomes" id="UP000076078">
    <property type="component" value="Unassembled WGS sequence"/>
</dbReference>
<feature type="transmembrane region" description="Helical" evidence="1">
    <location>
        <begin position="211"/>
        <end position="232"/>
    </location>
</feature>
<feature type="transmembrane region" description="Helical" evidence="1">
    <location>
        <begin position="253"/>
        <end position="272"/>
    </location>
</feature>
<dbReference type="OMA" id="DPMIWNY"/>
<organism evidence="2 3">
    <name type="scientific">Tieghemostelium lacteum</name>
    <name type="common">Slime mold</name>
    <name type="synonym">Dictyostelium lacteum</name>
    <dbReference type="NCBI Taxonomy" id="361077"/>
    <lineage>
        <taxon>Eukaryota</taxon>
        <taxon>Amoebozoa</taxon>
        <taxon>Evosea</taxon>
        <taxon>Eumycetozoa</taxon>
        <taxon>Dictyostelia</taxon>
        <taxon>Dictyosteliales</taxon>
        <taxon>Raperosteliaceae</taxon>
        <taxon>Tieghemostelium</taxon>
    </lineage>
</organism>
<dbReference type="AlphaFoldDB" id="A0A152A8L2"/>
<dbReference type="EMBL" id="LODT01000004">
    <property type="protein sequence ID" value="KYR02435.1"/>
    <property type="molecule type" value="Genomic_DNA"/>
</dbReference>
<comment type="caution">
    <text evidence="2">The sequence shown here is derived from an EMBL/GenBank/DDBJ whole genome shotgun (WGS) entry which is preliminary data.</text>
</comment>
<feature type="transmembrane region" description="Helical" evidence="1">
    <location>
        <begin position="436"/>
        <end position="455"/>
    </location>
</feature>
<evidence type="ECO:0000313" key="3">
    <source>
        <dbReference type="Proteomes" id="UP000076078"/>
    </source>
</evidence>
<feature type="transmembrane region" description="Helical" evidence="1">
    <location>
        <begin position="307"/>
        <end position="329"/>
    </location>
</feature>
<accession>A0A152A8L2</accession>
<gene>
    <name evidence="2" type="ORF">DLAC_01275</name>
</gene>
<feature type="transmembrane region" description="Helical" evidence="1">
    <location>
        <begin position="502"/>
        <end position="518"/>
    </location>
</feature>
<feature type="transmembrane region" description="Helical" evidence="1">
    <location>
        <begin position="172"/>
        <end position="191"/>
    </location>
</feature>
<dbReference type="InParanoid" id="A0A152A8L2"/>
<feature type="transmembrane region" description="Helical" evidence="1">
    <location>
        <begin position="366"/>
        <end position="385"/>
    </location>
</feature>
<proteinExistence type="predicted"/>
<protein>
    <recommendedName>
        <fullName evidence="4">Transmembrane protein</fullName>
    </recommendedName>
</protein>
<keyword evidence="1" id="KW-0812">Transmembrane</keyword>
<evidence type="ECO:0000256" key="1">
    <source>
        <dbReference type="SAM" id="Phobius"/>
    </source>
</evidence>
<reference evidence="2 3" key="1">
    <citation type="submission" date="2015-12" db="EMBL/GenBank/DDBJ databases">
        <title>Dictyostelia acquired genes for synthesis and detection of signals that induce cell-type specialization by lateral gene transfer from prokaryotes.</title>
        <authorList>
            <person name="Gloeckner G."/>
            <person name="Schaap P."/>
        </authorList>
    </citation>
    <scope>NUCLEOTIDE SEQUENCE [LARGE SCALE GENOMIC DNA]</scope>
    <source>
        <strain evidence="2 3">TK</strain>
    </source>
</reference>
<evidence type="ECO:0008006" key="4">
    <source>
        <dbReference type="Google" id="ProtNLM"/>
    </source>
</evidence>
<feature type="transmembrane region" description="Helical" evidence="1">
    <location>
        <begin position="335"/>
        <end position="354"/>
    </location>
</feature>
<keyword evidence="3" id="KW-1185">Reference proteome</keyword>
<feature type="transmembrane region" description="Helical" evidence="1">
    <location>
        <begin position="38"/>
        <end position="55"/>
    </location>
</feature>
<evidence type="ECO:0000313" key="2">
    <source>
        <dbReference type="EMBL" id="KYR02435.1"/>
    </source>
</evidence>
<keyword evidence="1" id="KW-0472">Membrane</keyword>